<evidence type="ECO:0000259" key="2">
    <source>
        <dbReference type="Pfam" id="PF17111"/>
    </source>
</evidence>
<name>A0AA35QEC9_9HYPO</name>
<feature type="domain" description="Azaphilone pigments biosynthesis cluster protein L N-terminal" evidence="2">
    <location>
        <begin position="5"/>
        <end position="203"/>
    </location>
</feature>
<protein>
    <recommendedName>
        <fullName evidence="2">Azaphilone pigments biosynthesis cluster protein L N-terminal domain-containing protein</fullName>
    </recommendedName>
</protein>
<proteinExistence type="predicted"/>
<accession>A0AA35QEC9</accession>
<organism evidence="3 4">
    <name type="scientific">Clonostachys chloroleuca</name>
    <dbReference type="NCBI Taxonomy" id="1926264"/>
    <lineage>
        <taxon>Eukaryota</taxon>
        <taxon>Fungi</taxon>
        <taxon>Dikarya</taxon>
        <taxon>Ascomycota</taxon>
        <taxon>Pezizomycotina</taxon>
        <taxon>Sordariomycetes</taxon>
        <taxon>Hypocreomycetidae</taxon>
        <taxon>Hypocreales</taxon>
        <taxon>Bionectriaceae</taxon>
        <taxon>Clonostachys</taxon>
    </lineage>
</organism>
<dbReference type="InterPro" id="IPR031348">
    <property type="entry name" value="PigL_N"/>
</dbReference>
<evidence type="ECO:0000313" key="3">
    <source>
        <dbReference type="EMBL" id="CAI6100518.1"/>
    </source>
</evidence>
<comment type="caution">
    <text evidence="3">The sequence shown here is derived from an EMBL/GenBank/DDBJ whole genome shotgun (WGS) entry which is preliminary data.</text>
</comment>
<evidence type="ECO:0000313" key="4">
    <source>
        <dbReference type="Proteomes" id="UP001160390"/>
    </source>
</evidence>
<dbReference type="Pfam" id="PF17111">
    <property type="entry name" value="PigL_N"/>
    <property type="match status" value="1"/>
</dbReference>
<evidence type="ECO:0000256" key="1">
    <source>
        <dbReference type="SAM" id="MobiDB-lite"/>
    </source>
</evidence>
<feature type="region of interest" description="Disordered" evidence="1">
    <location>
        <begin position="368"/>
        <end position="411"/>
    </location>
</feature>
<dbReference type="EMBL" id="CABFNP030001339">
    <property type="protein sequence ID" value="CAI6100518.1"/>
    <property type="molecule type" value="Genomic_DNA"/>
</dbReference>
<gene>
    <name evidence="3" type="ORF">CCHLO57077_00019122</name>
</gene>
<reference evidence="3" key="1">
    <citation type="submission" date="2023-01" db="EMBL/GenBank/DDBJ databases">
        <authorList>
            <person name="Piombo E."/>
        </authorList>
    </citation>
    <scope>NUCLEOTIDE SEQUENCE</scope>
</reference>
<sequence>MADPLNLVTSAFRSSTDLLQTVRSFQSQHKDARMLKDEIVALNSVMETLLETIASNPGIDFQGLKFPLERCGKVCDEYNRLISRCSKNSEGKSGPSARDWVKQQYHQGDIVAFKDMLANYKATINVALANANIRVAAITPQLLEEYKETLSDTSSDLKAYLDIIVEKVNLLSAKGDSEADNDAEWRAMLEEKETTQQGLRMCTQLSAQIELYESLAKEPPQFQDRPSAHKHLKTGFHGARGSLESVVARLQAHEANLDKQMEGIRSKEGAATELSRLEETRDSIRQCINIVSSASDDLVNEPVNVFEDISLADNSYEFSVSTVGQLITARRLTLRGRSRHVAGQITEKNYSDTIAAITSLDREYLKYAPRAGQESDQDSPSSDNTGERAEASMADFSRYGRGLKLPPPREG</sequence>
<keyword evidence="4" id="KW-1185">Reference proteome</keyword>
<dbReference type="Proteomes" id="UP001160390">
    <property type="component" value="Unassembled WGS sequence"/>
</dbReference>
<dbReference type="AlphaFoldDB" id="A0AA35QEC9"/>